<evidence type="ECO:0000313" key="1">
    <source>
        <dbReference type="EMBL" id="EHL04698.1"/>
    </source>
</evidence>
<comment type="caution">
    <text evidence="1">The sequence shown here is derived from an EMBL/GenBank/DDBJ whole genome shotgun (WGS) entry which is preliminary data.</text>
</comment>
<dbReference type="AlphaFoldDB" id="G9XUX6"/>
<name>G9XUX6_DESHA</name>
<sequence length="54" mass="6715">MYSPESFLIEAFSAYLYYLRNKQKVTESYHFLYCLNYLTILMSYGRIENIFFRY</sequence>
<proteinExistence type="predicted"/>
<gene>
    <name evidence="1" type="ORF">HMPREF0322_04789</name>
</gene>
<dbReference type="Proteomes" id="UP000004416">
    <property type="component" value="Unassembled WGS sequence"/>
</dbReference>
<organism evidence="1 2">
    <name type="scientific">Desulfitobacterium hafniense DP7</name>
    <dbReference type="NCBI Taxonomy" id="537010"/>
    <lineage>
        <taxon>Bacteria</taxon>
        <taxon>Bacillati</taxon>
        <taxon>Bacillota</taxon>
        <taxon>Clostridia</taxon>
        <taxon>Eubacteriales</taxon>
        <taxon>Desulfitobacteriaceae</taxon>
        <taxon>Desulfitobacterium</taxon>
    </lineage>
</organism>
<protein>
    <submittedName>
        <fullName evidence="1">Uncharacterized protein</fullName>
    </submittedName>
</protein>
<accession>G9XUX6</accession>
<dbReference type="EMBL" id="AFZX01000131">
    <property type="protein sequence ID" value="EHL04698.1"/>
    <property type="molecule type" value="Genomic_DNA"/>
</dbReference>
<dbReference type="HOGENOM" id="CLU_3042713_0_0_9"/>
<reference evidence="1 2" key="1">
    <citation type="submission" date="2011-08" db="EMBL/GenBank/DDBJ databases">
        <authorList>
            <person name="Weinstock G."/>
            <person name="Sodergren E."/>
            <person name="Clifton S."/>
            <person name="Fulton L."/>
            <person name="Fulton B."/>
            <person name="Courtney L."/>
            <person name="Fronick C."/>
            <person name="Harrison M."/>
            <person name="Strong C."/>
            <person name="Farmer C."/>
            <person name="Delahaunty K."/>
            <person name="Markovic C."/>
            <person name="Hall O."/>
            <person name="Minx P."/>
            <person name="Tomlinson C."/>
            <person name="Mitreva M."/>
            <person name="Hou S."/>
            <person name="Chen J."/>
            <person name="Wollam A."/>
            <person name="Pepin K.H."/>
            <person name="Johnson M."/>
            <person name="Bhonagiri V."/>
            <person name="Zhang X."/>
            <person name="Suruliraj S."/>
            <person name="Warren W."/>
            <person name="Chinwalla A."/>
            <person name="Mardis E.R."/>
            <person name="Wilson R.K."/>
        </authorList>
    </citation>
    <scope>NUCLEOTIDE SEQUENCE [LARGE SCALE GENOMIC DNA]</scope>
    <source>
        <strain evidence="1 2">DP7</strain>
    </source>
</reference>
<evidence type="ECO:0000313" key="2">
    <source>
        <dbReference type="Proteomes" id="UP000004416"/>
    </source>
</evidence>
<dbReference type="PATRIC" id="fig|537010.4.peg.4458"/>